<dbReference type="WBParaSite" id="maker-uti_cns_0033600-snap-gene-0.1-mRNA-1">
    <property type="protein sequence ID" value="maker-uti_cns_0033600-snap-gene-0.1-mRNA-1"/>
    <property type="gene ID" value="maker-uti_cns_0033600-snap-gene-0.1"/>
</dbReference>
<sequence length="561" mass="60200">MSRAGGRGAGGPAGLARNFPQLRILTTAPFYLPISEAVSSSQVSQPPVTFRTADPGSFKPQFRFPPQYKFGIRHATKPEPQQAAGDARGQVYPCPSCCCCLGHHISRAPSSSFPTPIFPSLLSSQPGQISYSGPSASLCPAFVDLFLSIREAAACVAHNFCEENWSPGVGQRPVPSAGLLNHCSTPGAPRPYRPAPALGSRTHISLCMLSPLAAVPTSSDSQSEEAADEEESMKLLQSQQQRSRQSLSCSNCDRSFSSQRNLDRHRLSCQLHQQHRHQHGWSRPGSAPSAARPTSPRRPSPCTCRSHNQPCLCKFCGKRFSRPWLLPGLRHLTSQPTPSIPTLAPTARSPAHAHPVNGRSGCHLCGKSFRRQVQPAGSRADALQGQAVPVRPLRQALRSERATWSKNTADSSCMRRSGSSRHSGMTAAFSTSATLRCGCCGSGCCCCCCCYRCVPLHSMYLPVPQAALQGGLLGLPLLLTGAPEFFNDKSNNIDASSLERRARGACSFNSGSHLAFKDSSGLRLGDCEAQQKDVRRPDRLRGGSAREMVQAGSVAQSHPAP</sequence>
<feature type="region of interest" description="Disordered" evidence="2">
    <location>
        <begin position="217"/>
        <end position="242"/>
    </location>
</feature>
<proteinExistence type="predicted"/>
<keyword evidence="1" id="KW-0863">Zinc-finger</keyword>
<reference evidence="5" key="1">
    <citation type="submission" date="2016-11" db="UniProtKB">
        <authorList>
            <consortium name="WormBaseParasite"/>
        </authorList>
    </citation>
    <scope>IDENTIFICATION</scope>
</reference>
<evidence type="ECO:0000259" key="3">
    <source>
        <dbReference type="PROSITE" id="PS50157"/>
    </source>
</evidence>
<name>A0A1I8IZ79_9PLAT</name>
<feature type="compositionally biased region" description="Low complexity" evidence="2">
    <location>
        <begin position="282"/>
        <end position="294"/>
    </location>
</feature>
<feature type="compositionally biased region" description="Acidic residues" evidence="2">
    <location>
        <begin position="222"/>
        <end position="231"/>
    </location>
</feature>
<dbReference type="AlphaFoldDB" id="A0A1I8IZ79"/>
<feature type="domain" description="C2H2-type" evidence="3">
    <location>
        <begin position="247"/>
        <end position="277"/>
    </location>
</feature>
<dbReference type="Proteomes" id="UP000095280">
    <property type="component" value="Unplaced"/>
</dbReference>
<protein>
    <submittedName>
        <fullName evidence="5">C2H2-type domain-containing protein</fullName>
    </submittedName>
</protein>
<keyword evidence="1" id="KW-0862">Zinc</keyword>
<feature type="compositionally biased region" description="Basic and acidic residues" evidence="2">
    <location>
        <begin position="530"/>
        <end position="541"/>
    </location>
</feature>
<dbReference type="PROSITE" id="PS50157">
    <property type="entry name" value="ZINC_FINGER_C2H2_2"/>
    <property type="match status" value="1"/>
</dbReference>
<evidence type="ECO:0000313" key="4">
    <source>
        <dbReference type="Proteomes" id="UP000095280"/>
    </source>
</evidence>
<organism evidence="4 5">
    <name type="scientific">Macrostomum lignano</name>
    <dbReference type="NCBI Taxonomy" id="282301"/>
    <lineage>
        <taxon>Eukaryota</taxon>
        <taxon>Metazoa</taxon>
        <taxon>Spiralia</taxon>
        <taxon>Lophotrochozoa</taxon>
        <taxon>Platyhelminthes</taxon>
        <taxon>Rhabditophora</taxon>
        <taxon>Macrostomorpha</taxon>
        <taxon>Macrostomida</taxon>
        <taxon>Macrostomidae</taxon>
        <taxon>Macrostomum</taxon>
    </lineage>
</organism>
<evidence type="ECO:0000256" key="1">
    <source>
        <dbReference type="PROSITE-ProRule" id="PRU00042"/>
    </source>
</evidence>
<evidence type="ECO:0000256" key="2">
    <source>
        <dbReference type="SAM" id="MobiDB-lite"/>
    </source>
</evidence>
<keyword evidence="1" id="KW-0479">Metal-binding</keyword>
<dbReference type="GO" id="GO:0008270">
    <property type="term" value="F:zinc ion binding"/>
    <property type="evidence" value="ECO:0007669"/>
    <property type="project" value="UniProtKB-KW"/>
</dbReference>
<keyword evidence="4" id="KW-1185">Reference proteome</keyword>
<feature type="region of interest" description="Disordered" evidence="2">
    <location>
        <begin position="271"/>
        <end position="306"/>
    </location>
</feature>
<dbReference type="InterPro" id="IPR013087">
    <property type="entry name" value="Znf_C2H2_type"/>
</dbReference>
<feature type="region of interest" description="Disordered" evidence="2">
    <location>
        <begin position="530"/>
        <end position="561"/>
    </location>
</feature>
<accession>A0A1I8IZ79</accession>
<evidence type="ECO:0000313" key="5">
    <source>
        <dbReference type="WBParaSite" id="maker-uti_cns_0033600-snap-gene-0.1-mRNA-1"/>
    </source>
</evidence>